<reference evidence="7 8" key="1">
    <citation type="journal article" date="2021" name="ISME Commun">
        <title>Automated analysis of genomic sequences facilitates high-throughput and comprehensive description of bacteria.</title>
        <authorList>
            <person name="Hitch T.C.A."/>
        </authorList>
    </citation>
    <scope>NUCLEOTIDE SEQUENCE [LARGE SCALE GENOMIC DNA]</scope>
    <source>
        <strain evidence="7 8">Sanger_34</strain>
    </source>
</reference>
<comment type="caution">
    <text evidence="7">The sequence shown here is derived from an EMBL/GenBank/DDBJ whole genome shotgun (WGS) entry which is preliminary data.</text>
</comment>
<gene>
    <name evidence="7" type="ORF">OCV66_00370</name>
</gene>
<keyword evidence="5" id="KW-0378">Hydrolase</keyword>
<evidence type="ECO:0000256" key="2">
    <source>
        <dbReference type="ARBA" id="ARBA00022438"/>
    </source>
</evidence>
<comment type="similarity">
    <text evidence="1 6">Belongs to the peptidase M42 family.</text>
</comment>
<evidence type="ECO:0000256" key="3">
    <source>
        <dbReference type="ARBA" id="ARBA00022670"/>
    </source>
</evidence>
<accession>A0ABT2U0K2</accession>
<sequence>MRLEETLRTLCAMPAVSGFEMQAAQAVAALFQPYCDTVETDRSGNVLAYRKCGKKHAKTVLLDAHLDQIGFVVTEVLEGGFLRFAPVGGVDPRMLLAGEVTVLADEPLYGVVACMPPHLLKAGEQDKAVTVDQMLIDTGLTDAKDRIRIGTPIAFAQKPVRLLGGQLCSKCLDDRAGVAAILLAVEKLKKVKKLGCNIAVLISTQEEVTGLGAQTGAFAVQPEYAIAVDVTHGKTPDGPADGVFELGSGVAVGMGPNLHRGLTKRLIKAAKANDIGYSLEVMEGNTGTNAWTMQTVACGIATALLSIPEKYMHTPVEVVKLSDVEAAADLIAAFLREFDGEAEE</sequence>
<dbReference type="InterPro" id="IPR008007">
    <property type="entry name" value="Peptidase_M42"/>
</dbReference>
<name>A0ABT2U0K2_9FIRM</name>
<keyword evidence="2" id="KW-0031">Aminopeptidase</keyword>
<keyword evidence="3" id="KW-0645">Protease</keyword>
<evidence type="ECO:0000313" key="8">
    <source>
        <dbReference type="Proteomes" id="UP001652397"/>
    </source>
</evidence>
<evidence type="ECO:0000256" key="5">
    <source>
        <dbReference type="ARBA" id="ARBA00022801"/>
    </source>
</evidence>
<dbReference type="RefSeq" id="WP_054327646.1">
    <property type="nucleotide sequence ID" value="NZ_JAOQJE010000001.1"/>
</dbReference>
<evidence type="ECO:0000256" key="4">
    <source>
        <dbReference type="ARBA" id="ARBA00022723"/>
    </source>
</evidence>
<proteinExistence type="inferred from homology"/>
<dbReference type="InterPro" id="IPR023367">
    <property type="entry name" value="Peptidase_M42_dom2"/>
</dbReference>
<dbReference type="InterPro" id="IPR051464">
    <property type="entry name" value="Peptidase_M42_aminopept"/>
</dbReference>
<dbReference type="Gene3D" id="2.40.30.40">
    <property type="entry name" value="Peptidase M42, domain 2"/>
    <property type="match status" value="1"/>
</dbReference>
<evidence type="ECO:0000256" key="6">
    <source>
        <dbReference type="PIRNR" id="PIRNR001123"/>
    </source>
</evidence>
<dbReference type="SUPFAM" id="SSF53187">
    <property type="entry name" value="Zn-dependent exopeptidases"/>
    <property type="match status" value="1"/>
</dbReference>
<keyword evidence="4" id="KW-0479">Metal-binding</keyword>
<organism evidence="7 8">
    <name type="scientific">Agathobaculum ammoniilyticum</name>
    <dbReference type="NCBI Taxonomy" id="2981778"/>
    <lineage>
        <taxon>Bacteria</taxon>
        <taxon>Bacillati</taxon>
        <taxon>Bacillota</taxon>
        <taxon>Clostridia</taxon>
        <taxon>Eubacteriales</taxon>
        <taxon>Butyricicoccaceae</taxon>
        <taxon>Agathobaculum</taxon>
    </lineage>
</organism>
<dbReference type="SUPFAM" id="SSF101821">
    <property type="entry name" value="Aminopeptidase/glucanase lid domain"/>
    <property type="match status" value="1"/>
</dbReference>
<evidence type="ECO:0000313" key="7">
    <source>
        <dbReference type="EMBL" id="MCU6787556.1"/>
    </source>
</evidence>
<protein>
    <submittedName>
        <fullName evidence="7">M20/M25/M40 family metallo-hydrolase</fullName>
    </submittedName>
</protein>
<dbReference type="PANTHER" id="PTHR32481">
    <property type="entry name" value="AMINOPEPTIDASE"/>
    <property type="match status" value="1"/>
</dbReference>
<dbReference type="PANTHER" id="PTHR32481:SF0">
    <property type="entry name" value="AMINOPEPTIDASE YPDE-RELATED"/>
    <property type="match status" value="1"/>
</dbReference>
<dbReference type="PIRSF" id="PIRSF001123">
    <property type="entry name" value="PepA_GA"/>
    <property type="match status" value="1"/>
</dbReference>
<keyword evidence="8" id="KW-1185">Reference proteome</keyword>
<dbReference type="EMBL" id="JAOQJE010000001">
    <property type="protein sequence ID" value="MCU6787556.1"/>
    <property type="molecule type" value="Genomic_DNA"/>
</dbReference>
<evidence type="ECO:0000256" key="1">
    <source>
        <dbReference type="ARBA" id="ARBA00006272"/>
    </source>
</evidence>
<dbReference type="Pfam" id="PF05343">
    <property type="entry name" value="Peptidase_M42"/>
    <property type="match status" value="1"/>
</dbReference>
<dbReference type="Proteomes" id="UP001652397">
    <property type="component" value="Unassembled WGS sequence"/>
</dbReference>
<dbReference type="Gene3D" id="3.40.630.10">
    <property type="entry name" value="Zn peptidases"/>
    <property type="match status" value="1"/>
</dbReference>